<dbReference type="KEGG" id="malk:MalAC0309_1769"/>
<feature type="transmembrane region" description="Helical" evidence="3">
    <location>
        <begin position="55"/>
        <end position="88"/>
    </location>
</feature>
<keyword evidence="3" id="KW-1133">Transmembrane helix</keyword>
<dbReference type="InterPro" id="IPR029050">
    <property type="entry name" value="Immunoprotect_excell_Ig-like"/>
</dbReference>
<reference evidence="4 5" key="2">
    <citation type="submission" date="2016-01" db="EMBL/GenBank/DDBJ databases">
        <title>Microcella alkaliphila JAM AC0309 whole genome shotgun sequence.</title>
        <authorList>
            <person name="Kurata A."/>
            <person name="Hirose Y."/>
            <person name="Kishimoto N."/>
            <person name="Kobayashi T."/>
        </authorList>
    </citation>
    <scope>NUCLEOTIDE SEQUENCE [LARGE SCALE GENOMIC DNA]</scope>
    <source>
        <strain evidence="4 5">JAM AC0309</strain>
    </source>
</reference>
<evidence type="ECO:0000256" key="2">
    <source>
        <dbReference type="SAM" id="MobiDB-lite"/>
    </source>
</evidence>
<evidence type="ECO:0000313" key="4">
    <source>
        <dbReference type="EMBL" id="BAU32617.1"/>
    </source>
</evidence>
<feature type="compositionally biased region" description="Pro residues" evidence="2">
    <location>
        <begin position="1"/>
        <end position="23"/>
    </location>
</feature>
<dbReference type="Proteomes" id="UP000218965">
    <property type="component" value="Chromosome"/>
</dbReference>
<keyword evidence="1" id="KW-0732">Signal</keyword>
<sequence length="325" mass="33441">MSNDTPPPPPPEQPPPPPPPAGPYAPAYGAAAPGGTPAAAAPGGAPGRGMAITSLVLGILALLGVAIPLLNIGSLIMAIVGLVLGILALRKYAAGKGLSISGVIINALAAFLALIFVILYAVGFAAIVTELEQEFTPTPFESIEPTDPADPGDDGASDPDPTDPGNGLFEVTTPASGPGSFDEPLAIGETVTLTDFGVDTWEVTVDAVELFADEAVLSANEFNEPPGPGTQYAVMTLTVTKIAGEPADPWFAIEVEYLSSANTTHTQFDALVVDPEPSFFDLGELSEGDTATGNVTILVPSADVENGRWLVYSYFDSEGFYLQAQ</sequence>
<evidence type="ECO:0000256" key="3">
    <source>
        <dbReference type="SAM" id="Phobius"/>
    </source>
</evidence>
<feature type="region of interest" description="Disordered" evidence="2">
    <location>
        <begin position="1"/>
        <end position="30"/>
    </location>
</feature>
<dbReference type="OrthoDB" id="4424518at2"/>
<dbReference type="EMBL" id="AP017315">
    <property type="protein sequence ID" value="BAU32617.1"/>
    <property type="molecule type" value="Genomic_DNA"/>
</dbReference>
<keyword evidence="3" id="KW-0812">Transmembrane</keyword>
<proteinExistence type="predicted"/>
<gene>
    <name evidence="4" type="ORF">MalAC0309_1769</name>
</gene>
<feature type="region of interest" description="Disordered" evidence="2">
    <location>
        <begin position="139"/>
        <end position="183"/>
    </location>
</feature>
<dbReference type="RefSeq" id="WP_150129240.1">
    <property type="nucleotide sequence ID" value="NZ_AP017315.1"/>
</dbReference>
<evidence type="ECO:0000313" key="5">
    <source>
        <dbReference type="Proteomes" id="UP000218965"/>
    </source>
</evidence>
<organism evidence="4 5">
    <name type="scientific">Microcella alkaliphila</name>
    <dbReference type="NCBI Taxonomy" id="279828"/>
    <lineage>
        <taxon>Bacteria</taxon>
        <taxon>Bacillati</taxon>
        <taxon>Actinomycetota</taxon>
        <taxon>Actinomycetes</taxon>
        <taxon>Micrococcales</taxon>
        <taxon>Microbacteriaceae</taxon>
        <taxon>Microcella</taxon>
    </lineage>
</organism>
<reference evidence="5" key="1">
    <citation type="submission" date="2015-12" db="EMBL/GenBank/DDBJ databases">
        <authorList>
            <person name="Shamseldin A."/>
            <person name="Moawad H."/>
            <person name="Abd El-Rahim W.M."/>
            <person name="Sadowsky M.J."/>
        </authorList>
    </citation>
    <scope>NUCLEOTIDE SEQUENCE [LARGE SCALE GENOMIC DNA]</scope>
    <source>
        <strain evidence="5">JAM AC0309</strain>
    </source>
</reference>
<feature type="transmembrane region" description="Helical" evidence="3">
    <location>
        <begin position="100"/>
        <end position="128"/>
    </location>
</feature>
<evidence type="ECO:0000256" key="1">
    <source>
        <dbReference type="ARBA" id="ARBA00022729"/>
    </source>
</evidence>
<name>A0A0U5B9Y3_9MICO</name>
<accession>A0A0U5B9Y3</accession>
<feature type="compositionally biased region" description="Acidic residues" evidence="2">
    <location>
        <begin position="150"/>
        <end position="161"/>
    </location>
</feature>
<keyword evidence="3" id="KW-0472">Membrane</keyword>
<dbReference type="AlphaFoldDB" id="A0A0U5B9Y3"/>
<protein>
    <submittedName>
        <fullName evidence="4">Putative membrane protein</fullName>
    </submittedName>
</protein>
<dbReference type="Gene3D" id="2.60.40.1240">
    <property type="match status" value="1"/>
</dbReference>